<dbReference type="EMBL" id="JADIMZ010000082">
    <property type="protein sequence ID" value="MBO8432677.1"/>
    <property type="molecule type" value="Genomic_DNA"/>
</dbReference>
<dbReference type="Proteomes" id="UP000823612">
    <property type="component" value="Unassembled WGS sequence"/>
</dbReference>
<comment type="caution">
    <text evidence="3">The sequence shown here is derived from an EMBL/GenBank/DDBJ whole genome shotgun (WGS) entry which is preliminary data.</text>
</comment>
<sequence>MKTLYLFGFGLWLFILGRAALPYGAIPDFSSGEPAEIHPGIQDARHTILHHPQATDPAAASRSSQPPDTLARGDTSAFRIAFYNMENFFDCWHDSAKNDHDFTPSGIKGWGHAKYANKRNRLFKVIAALDAECPLAATGLAEVENARVLRELCRGTPLRYKGFDFVHFESPDPRGIDVALLYRKDLLRIDTAYPIALVIPPDSVARTRDILYVRAILIAGNIQTRNPPLANPSLAYPAKEDLSAQQACMAKERPELQQDENLFLETNPTHPRGNISPRKITLHLFVCHFPSKYGGVLETNHKRVAAARLLRRHMDSLYSKDSTAFILAMGDLNTTAEDSVLAPLRSPPYQNLMESPAWQARFARHAIGSHKFREEWSTIDHIILNRHVLPWIKGGGAFVFARSFLLQTDERYMGIKPFRTFYGAKHLGGYSDHLPVYIDLHLLNRTSTKAQK</sequence>
<dbReference type="Pfam" id="PF19580">
    <property type="entry name" value="Exo_endo_phos_3"/>
    <property type="match status" value="2"/>
</dbReference>
<dbReference type="InterPro" id="IPR036691">
    <property type="entry name" value="Endo/exonu/phosph_ase_sf"/>
</dbReference>
<reference evidence="3" key="2">
    <citation type="journal article" date="2021" name="PeerJ">
        <title>Extensive microbial diversity within the chicken gut microbiome revealed by metagenomics and culture.</title>
        <authorList>
            <person name="Gilroy R."/>
            <person name="Ravi A."/>
            <person name="Getino M."/>
            <person name="Pursley I."/>
            <person name="Horton D.L."/>
            <person name="Alikhan N.F."/>
            <person name="Baker D."/>
            <person name="Gharbi K."/>
            <person name="Hall N."/>
            <person name="Watson M."/>
            <person name="Adriaenssens E.M."/>
            <person name="Foster-Nyarko E."/>
            <person name="Jarju S."/>
            <person name="Secka A."/>
            <person name="Antonio M."/>
            <person name="Oren A."/>
            <person name="Chaudhuri R.R."/>
            <person name="La Ragione R."/>
            <person name="Hildebrand F."/>
            <person name="Pallen M.J."/>
        </authorList>
    </citation>
    <scope>NUCLEOTIDE SEQUENCE</scope>
    <source>
        <strain evidence="3">2889</strain>
    </source>
</reference>
<dbReference type="GO" id="GO:0003824">
    <property type="term" value="F:catalytic activity"/>
    <property type="evidence" value="ECO:0007669"/>
    <property type="project" value="InterPro"/>
</dbReference>
<feature type="domain" description="Endonuclease/exonuclease/phosphatase" evidence="2">
    <location>
        <begin position="80"/>
        <end position="217"/>
    </location>
</feature>
<dbReference type="PANTHER" id="PTHR42834:SF1">
    <property type="entry name" value="ENDONUCLEASE_EXONUCLEASE_PHOSPHATASE FAMILY PROTEIN (AFU_ORTHOLOGUE AFUA_3G09210)"/>
    <property type="match status" value="1"/>
</dbReference>
<feature type="domain" description="Endonuclease/exonuclease/phosphatase" evidence="2">
    <location>
        <begin position="281"/>
        <end position="440"/>
    </location>
</feature>
<feature type="region of interest" description="Disordered" evidence="1">
    <location>
        <begin position="52"/>
        <end position="71"/>
    </location>
</feature>
<protein>
    <recommendedName>
        <fullName evidence="2">Endonuclease/exonuclease/phosphatase domain-containing protein</fullName>
    </recommendedName>
</protein>
<dbReference type="InterPro" id="IPR005135">
    <property type="entry name" value="Endo/exonuclease/phosphatase"/>
</dbReference>
<evidence type="ECO:0000313" key="3">
    <source>
        <dbReference type="EMBL" id="MBO8432677.1"/>
    </source>
</evidence>
<dbReference type="PANTHER" id="PTHR42834">
    <property type="entry name" value="ENDONUCLEASE/EXONUCLEASE/PHOSPHATASE FAMILY PROTEIN (AFU_ORTHOLOGUE AFUA_3G09210)"/>
    <property type="match status" value="1"/>
</dbReference>
<gene>
    <name evidence="3" type="ORF">IAB08_05235</name>
</gene>
<accession>A0A9D9DRF2</accession>
<organism evidence="3 4">
    <name type="scientific">Candidatus Pullibacteroides excrementavium</name>
    <dbReference type="NCBI Taxonomy" id="2840905"/>
    <lineage>
        <taxon>Bacteria</taxon>
        <taxon>Pseudomonadati</taxon>
        <taxon>Bacteroidota</taxon>
        <taxon>Bacteroidia</taxon>
        <taxon>Bacteroidales</taxon>
        <taxon>Candidatus Pullibacteroides</taxon>
    </lineage>
</organism>
<evidence type="ECO:0000313" key="4">
    <source>
        <dbReference type="Proteomes" id="UP000823612"/>
    </source>
</evidence>
<dbReference type="SUPFAM" id="SSF56219">
    <property type="entry name" value="DNase I-like"/>
    <property type="match status" value="1"/>
</dbReference>
<dbReference type="AlphaFoldDB" id="A0A9D9DRF2"/>
<evidence type="ECO:0000256" key="1">
    <source>
        <dbReference type="SAM" id="MobiDB-lite"/>
    </source>
</evidence>
<reference evidence="3" key="1">
    <citation type="submission" date="2020-10" db="EMBL/GenBank/DDBJ databases">
        <authorList>
            <person name="Gilroy R."/>
        </authorList>
    </citation>
    <scope>NUCLEOTIDE SEQUENCE</scope>
    <source>
        <strain evidence="3">2889</strain>
    </source>
</reference>
<name>A0A9D9DRF2_9BACT</name>
<proteinExistence type="predicted"/>
<evidence type="ECO:0000259" key="2">
    <source>
        <dbReference type="Pfam" id="PF19580"/>
    </source>
</evidence>
<dbReference type="Gene3D" id="3.60.10.10">
    <property type="entry name" value="Endonuclease/exonuclease/phosphatase"/>
    <property type="match status" value="1"/>
</dbReference>